<keyword evidence="2" id="KW-1185">Reference proteome</keyword>
<comment type="caution">
    <text evidence="1">The sequence shown here is derived from an EMBL/GenBank/DDBJ whole genome shotgun (WGS) entry which is preliminary data.</text>
</comment>
<protein>
    <submittedName>
        <fullName evidence="1">Uncharacterized protein</fullName>
    </submittedName>
</protein>
<evidence type="ECO:0000313" key="1">
    <source>
        <dbReference type="EMBL" id="MDR6211475.1"/>
    </source>
</evidence>
<dbReference type="EMBL" id="JAVIZJ010000009">
    <property type="protein sequence ID" value="MDR6211475.1"/>
    <property type="molecule type" value="Genomic_DNA"/>
</dbReference>
<gene>
    <name evidence="1" type="ORF">QE364_003199</name>
</gene>
<sequence length="375" mass="39135">MRSAERRQVGDLPDLGVPGLDVLLGDGLADLLGTDDVVRLRLRVKAGTSAALAVRRGTDHLLVLAAADHARPKLAKSHDRAARLGAVVAADPEAGLLATTLVGDRDLPGLRHLPADAVVLSANPQRRVVARLDGPDGPAVLRVVRPAAHAAAVRGPRTLAGRAGTPRLLDAHARRGALTTAWVPGRPLDGSPDPRALRRAGTAVADLHGTTTDLPLEDRPLRALAQAREQLALLLPAEADRVAALAARTATALRDAPAGPVVTLHGDLSRDQLVVDPTTGRVGILDLDRARRGEAADDLGNLLADDLVQGQGPGRGEASALLAGYAAVRPLPDPTALRAWTAGHLLRRAVEPFRTCAPDWRSATAALLTTLEDLC</sequence>
<evidence type="ECO:0000313" key="2">
    <source>
        <dbReference type="Proteomes" id="UP001261666"/>
    </source>
</evidence>
<reference evidence="1" key="1">
    <citation type="submission" date="2023-08" db="EMBL/GenBank/DDBJ databases">
        <title>Functional and genomic diversity of the sorghum phyllosphere microbiome.</title>
        <authorList>
            <person name="Shade A."/>
        </authorList>
    </citation>
    <scope>NUCLEOTIDE SEQUENCE</scope>
    <source>
        <strain evidence="1">SORGH_AS_0885</strain>
    </source>
</reference>
<proteinExistence type="predicted"/>
<dbReference type="Proteomes" id="UP001261666">
    <property type="component" value="Unassembled WGS sequence"/>
</dbReference>
<organism evidence="1 2">
    <name type="scientific">Nocardioides zeae</name>
    <dbReference type="NCBI Taxonomy" id="1457234"/>
    <lineage>
        <taxon>Bacteria</taxon>
        <taxon>Bacillati</taxon>
        <taxon>Actinomycetota</taxon>
        <taxon>Actinomycetes</taxon>
        <taxon>Propionibacteriales</taxon>
        <taxon>Nocardioidaceae</taxon>
        <taxon>Nocardioides</taxon>
    </lineage>
</organism>
<name>A0ACC6IL45_9ACTN</name>
<accession>A0ACC6IL45</accession>